<comment type="caution">
    <text evidence="2">The sequence shown here is derived from an EMBL/GenBank/DDBJ whole genome shotgun (WGS) entry which is preliminary data.</text>
</comment>
<name>A0A2V3PR97_9BACT</name>
<dbReference type="InterPro" id="IPR036249">
    <property type="entry name" value="Thioredoxin-like_sf"/>
</dbReference>
<dbReference type="InterPro" id="IPR013766">
    <property type="entry name" value="Thioredoxin_domain"/>
</dbReference>
<dbReference type="GO" id="GO:0005737">
    <property type="term" value="C:cytoplasm"/>
    <property type="evidence" value="ECO:0007669"/>
    <property type="project" value="TreeGrafter"/>
</dbReference>
<dbReference type="CDD" id="cd02947">
    <property type="entry name" value="TRX_family"/>
    <property type="match status" value="1"/>
</dbReference>
<feature type="domain" description="Thioredoxin" evidence="1">
    <location>
        <begin position="43"/>
        <end position="136"/>
    </location>
</feature>
<gene>
    <name evidence="2" type="ORF">CLV62_10849</name>
</gene>
<dbReference type="Gene3D" id="3.40.30.10">
    <property type="entry name" value="Glutaredoxin"/>
    <property type="match status" value="1"/>
</dbReference>
<evidence type="ECO:0000313" key="3">
    <source>
        <dbReference type="Proteomes" id="UP000247973"/>
    </source>
</evidence>
<dbReference type="PANTHER" id="PTHR45663:SF11">
    <property type="entry name" value="GEO12009P1"/>
    <property type="match status" value="1"/>
</dbReference>
<accession>A0A2V3PR97</accession>
<proteinExistence type="predicted"/>
<dbReference type="RefSeq" id="WP_110310326.1">
    <property type="nucleotide sequence ID" value="NZ_QICL01000008.1"/>
</dbReference>
<dbReference type="PANTHER" id="PTHR45663">
    <property type="entry name" value="GEO12009P1"/>
    <property type="match status" value="1"/>
</dbReference>
<protein>
    <submittedName>
        <fullName evidence="2">Thioredoxin</fullName>
    </submittedName>
</protein>
<dbReference type="SUPFAM" id="SSF52833">
    <property type="entry name" value="Thioredoxin-like"/>
    <property type="match status" value="1"/>
</dbReference>
<dbReference type="Proteomes" id="UP000247973">
    <property type="component" value="Unassembled WGS sequence"/>
</dbReference>
<evidence type="ECO:0000313" key="2">
    <source>
        <dbReference type="EMBL" id="PXV65051.1"/>
    </source>
</evidence>
<dbReference type="EMBL" id="QICL01000008">
    <property type="protein sequence ID" value="PXV65051.1"/>
    <property type="molecule type" value="Genomic_DNA"/>
</dbReference>
<dbReference type="AlphaFoldDB" id="A0A2V3PR97"/>
<reference evidence="2 3" key="1">
    <citation type="submission" date="2018-03" db="EMBL/GenBank/DDBJ databases">
        <title>Genomic Encyclopedia of Archaeal and Bacterial Type Strains, Phase II (KMG-II): from individual species to whole genera.</title>
        <authorList>
            <person name="Goeker M."/>
        </authorList>
    </citation>
    <scope>NUCLEOTIDE SEQUENCE [LARGE SCALE GENOMIC DNA]</scope>
    <source>
        <strain evidence="2 3">DSM 100214</strain>
    </source>
</reference>
<dbReference type="GO" id="GO:0015035">
    <property type="term" value="F:protein-disulfide reductase activity"/>
    <property type="evidence" value="ECO:0007669"/>
    <property type="project" value="TreeGrafter"/>
</dbReference>
<dbReference type="Pfam" id="PF00085">
    <property type="entry name" value="Thioredoxin"/>
    <property type="match status" value="1"/>
</dbReference>
<sequence length="143" mass="16165">MSKVSLKTWHFLLVFAILVISSNIIWSKELHNTPMVEENSALIELDNQSFSDNVASGTCFVLFYTDESDVCTKMEQNLNQLIKASEGHTGFYKLNIDKYPGEYGKYAISGTPSTLIFKDGKEIDRIMGIVPISNLIMIYKRSI</sequence>
<dbReference type="OrthoDB" id="996953at2"/>
<keyword evidence="3" id="KW-1185">Reference proteome</keyword>
<evidence type="ECO:0000259" key="1">
    <source>
        <dbReference type="Pfam" id="PF00085"/>
    </source>
</evidence>
<organism evidence="2 3">
    <name type="scientific">Dysgonomonas alginatilytica</name>
    <dbReference type="NCBI Taxonomy" id="1605892"/>
    <lineage>
        <taxon>Bacteria</taxon>
        <taxon>Pseudomonadati</taxon>
        <taxon>Bacteroidota</taxon>
        <taxon>Bacteroidia</taxon>
        <taxon>Bacteroidales</taxon>
        <taxon>Dysgonomonadaceae</taxon>
        <taxon>Dysgonomonas</taxon>
    </lineage>
</organism>